<comment type="caution">
    <text evidence="14">The sequence shown here is derived from an EMBL/GenBank/DDBJ whole genome shotgun (WGS) entry which is preliminary data.</text>
</comment>
<gene>
    <name evidence="14" type="ORF">N7494_007400</name>
</gene>
<dbReference type="GO" id="GO:0034727">
    <property type="term" value="P:piecemeal microautophagy of the nucleus"/>
    <property type="evidence" value="ECO:0007669"/>
    <property type="project" value="TreeGrafter"/>
</dbReference>
<feature type="compositionally biased region" description="Acidic residues" evidence="12">
    <location>
        <begin position="425"/>
        <end position="437"/>
    </location>
</feature>
<dbReference type="Proteomes" id="UP001220324">
    <property type="component" value="Unassembled WGS sequence"/>
</dbReference>
<evidence type="ECO:0000256" key="2">
    <source>
        <dbReference type="ARBA" id="ARBA00010958"/>
    </source>
</evidence>
<reference evidence="14 15" key="1">
    <citation type="journal article" date="2023" name="IMA Fungus">
        <title>Comparative genomic study of the Penicillium genus elucidates a diverse pangenome and 15 lateral gene transfer events.</title>
        <authorList>
            <person name="Petersen C."/>
            <person name="Sorensen T."/>
            <person name="Nielsen M.R."/>
            <person name="Sondergaard T.E."/>
            <person name="Sorensen J.L."/>
            <person name="Fitzpatrick D.A."/>
            <person name="Frisvad J.C."/>
            <person name="Nielsen K.L."/>
        </authorList>
    </citation>
    <scope>NUCLEOTIDE SEQUENCE [LARGE SCALE GENOMIC DNA]</scope>
    <source>
        <strain evidence="14 15">IBT 35679</strain>
    </source>
</reference>
<keyword evidence="3" id="KW-0813">Transport</keyword>
<keyword evidence="5 11" id="KW-0645">Protease</keyword>
<organism evidence="14 15">
    <name type="scientific">Penicillium frequentans</name>
    <dbReference type="NCBI Taxonomy" id="3151616"/>
    <lineage>
        <taxon>Eukaryota</taxon>
        <taxon>Fungi</taxon>
        <taxon>Dikarya</taxon>
        <taxon>Ascomycota</taxon>
        <taxon>Pezizomycotina</taxon>
        <taxon>Eurotiomycetes</taxon>
        <taxon>Eurotiomycetidae</taxon>
        <taxon>Eurotiales</taxon>
        <taxon>Aspergillaceae</taxon>
        <taxon>Penicillium</taxon>
    </lineage>
</organism>
<dbReference type="InterPro" id="IPR005078">
    <property type="entry name" value="Peptidase_C54"/>
</dbReference>
<name>A0AAD6CV93_9EURO</name>
<evidence type="ECO:0000256" key="4">
    <source>
        <dbReference type="ARBA" id="ARBA00022490"/>
    </source>
</evidence>
<proteinExistence type="inferred from homology"/>
<dbReference type="GO" id="GO:0035973">
    <property type="term" value="P:aggrephagy"/>
    <property type="evidence" value="ECO:0007669"/>
    <property type="project" value="TreeGrafter"/>
</dbReference>
<evidence type="ECO:0000256" key="7">
    <source>
        <dbReference type="ARBA" id="ARBA00022807"/>
    </source>
</evidence>
<dbReference type="GO" id="GO:0000423">
    <property type="term" value="P:mitophagy"/>
    <property type="evidence" value="ECO:0007669"/>
    <property type="project" value="TreeGrafter"/>
</dbReference>
<comment type="subcellular location">
    <subcellularLocation>
        <location evidence="11">Nucleus</location>
    </subcellularLocation>
    <subcellularLocation>
        <location evidence="11">Cytoplasm</location>
    </subcellularLocation>
    <subcellularLocation>
        <location evidence="1">Preautophagosomal structure</location>
    </subcellularLocation>
</comment>
<dbReference type="InterPro" id="IPR038765">
    <property type="entry name" value="Papain-like_cys_pep_sf"/>
</dbReference>
<feature type="region of interest" description="Disordered" evidence="12">
    <location>
        <begin position="413"/>
        <end position="437"/>
    </location>
</feature>
<dbReference type="PANTHER" id="PTHR22624">
    <property type="entry name" value="CYSTEINE PROTEASE ATG4"/>
    <property type="match status" value="1"/>
</dbReference>
<evidence type="ECO:0000256" key="6">
    <source>
        <dbReference type="ARBA" id="ARBA00022801"/>
    </source>
</evidence>
<dbReference type="SUPFAM" id="SSF54001">
    <property type="entry name" value="Cysteine proteinases"/>
    <property type="match status" value="1"/>
</dbReference>
<comment type="similarity">
    <text evidence="2 11">Belongs to the peptidase C54 family.</text>
</comment>
<evidence type="ECO:0000256" key="3">
    <source>
        <dbReference type="ARBA" id="ARBA00022448"/>
    </source>
</evidence>
<accession>A0AAD6CV93</accession>
<dbReference type="GO" id="GO:0004197">
    <property type="term" value="F:cysteine-type endopeptidase activity"/>
    <property type="evidence" value="ECO:0007669"/>
    <property type="project" value="TreeGrafter"/>
</dbReference>
<evidence type="ECO:0000313" key="14">
    <source>
        <dbReference type="EMBL" id="KAJ5537921.1"/>
    </source>
</evidence>
<dbReference type="InterPro" id="IPR046792">
    <property type="entry name" value="Peptidase_C54_cat"/>
</dbReference>
<evidence type="ECO:0000313" key="15">
    <source>
        <dbReference type="Proteomes" id="UP001220324"/>
    </source>
</evidence>
<evidence type="ECO:0000256" key="8">
    <source>
        <dbReference type="ARBA" id="ARBA00022927"/>
    </source>
</evidence>
<keyword evidence="6 11" id="KW-0378">Hydrolase</keyword>
<keyword evidence="15" id="KW-1185">Reference proteome</keyword>
<evidence type="ECO:0000256" key="12">
    <source>
        <dbReference type="SAM" id="MobiDB-lite"/>
    </source>
</evidence>
<dbReference type="GO" id="GO:0000045">
    <property type="term" value="P:autophagosome assembly"/>
    <property type="evidence" value="ECO:0007669"/>
    <property type="project" value="TreeGrafter"/>
</dbReference>
<dbReference type="GO" id="GO:0005634">
    <property type="term" value="C:nucleus"/>
    <property type="evidence" value="ECO:0007669"/>
    <property type="project" value="UniProtKB-SubCell"/>
</dbReference>
<evidence type="ECO:0000259" key="13">
    <source>
        <dbReference type="Pfam" id="PF03416"/>
    </source>
</evidence>
<keyword evidence="4 11" id="KW-0963">Cytoplasm</keyword>
<keyword evidence="11" id="KW-0539">Nucleus</keyword>
<evidence type="ECO:0000256" key="9">
    <source>
        <dbReference type="ARBA" id="ARBA00023006"/>
    </source>
</evidence>
<evidence type="ECO:0000256" key="1">
    <source>
        <dbReference type="ARBA" id="ARBA00004329"/>
    </source>
</evidence>
<sequence>MTGVDLEKCKRIVQYFWDPEPKNDTAPEASIWCLGQQYNPRLEQVDDASTGMSCFDPEMVLANSKFPPIVKTSAETRIAKNYNTGQLAEVPRDTNGSAWPEAFLIDFESRIWMTYRSNFAPIPRNHSPEATSLMTLGVRLRTQLMDSQGFTSDTGWGCMIRSGQSLLANTLCILLLGRAWRKGGQPDEESKLLALFADHPQAPFSIHRFVQRGAESCEKYPGEWFGPSATARCIQILSTECNHPKLEVYVTNDTSDVYEDQLIQLARSKNGQFQPTLILLGLRLGIEQVTPVYWDGLREALKYPQSVGVAGGRPSASHYFVGVQDSHLFFLDPHTTRPTLPHHQFDEPYTAEERGSYHTRRLRRIHLKDMDPSMLIGFLIKDEADWFDWKQRVQSSPGKPIIHILTGETQLEKGYQGPGRKAAVDEVEALDDSDEME</sequence>
<comment type="catalytic activity">
    <reaction evidence="10">
        <text>[protein]-C-terminal L-amino acid-glycyl-phosphatidylethanolamide + H2O = [protein]-C-terminal L-amino acid-glycine + a 1,2-diacyl-sn-glycero-3-phosphoethanolamine</text>
        <dbReference type="Rhea" id="RHEA:67548"/>
        <dbReference type="Rhea" id="RHEA-COMP:17323"/>
        <dbReference type="Rhea" id="RHEA-COMP:17324"/>
        <dbReference type="ChEBI" id="CHEBI:15377"/>
        <dbReference type="ChEBI" id="CHEBI:64612"/>
        <dbReference type="ChEBI" id="CHEBI:172940"/>
        <dbReference type="ChEBI" id="CHEBI:172941"/>
    </reaction>
    <physiologicalReaction direction="left-to-right" evidence="10">
        <dbReference type="Rhea" id="RHEA:67549"/>
    </physiologicalReaction>
</comment>
<dbReference type="GO" id="GO:0016485">
    <property type="term" value="P:protein processing"/>
    <property type="evidence" value="ECO:0007669"/>
    <property type="project" value="TreeGrafter"/>
</dbReference>
<dbReference type="Pfam" id="PF03416">
    <property type="entry name" value="Peptidase_C54"/>
    <property type="match status" value="1"/>
</dbReference>
<protein>
    <recommendedName>
        <fullName evidence="11">Cysteine protease</fullName>
        <ecNumber evidence="11">3.4.22.-</ecNumber>
    </recommendedName>
</protein>
<evidence type="ECO:0000256" key="5">
    <source>
        <dbReference type="ARBA" id="ARBA00022670"/>
    </source>
</evidence>
<comment type="function">
    <text evidence="11">Required for selective autophagic degradation of the nucleus (nucleophagy) as well as for mitophagy which contributes to regulate mitochondrial quantity and quality by eliminating the mitochondria to a basal level to fulfill cellular energy requirements and preventing excess ROS production.</text>
</comment>
<dbReference type="EMBL" id="JAQIZZ010000006">
    <property type="protein sequence ID" value="KAJ5537921.1"/>
    <property type="molecule type" value="Genomic_DNA"/>
</dbReference>
<dbReference type="GO" id="GO:0000407">
    <property type="term" value="C:phagophore assembly site"/>
    <property type="evidence" value="ECO:0007669"/>
    <property type="project" value="UniProtKB-SubCell"/>
</dbReference>
<evidence type="ECO:0000256" key="11">
    <source>
        <dbReference type="RuleBase" id="RU363115"/>
    </source>
</evidence>
<dbReference type="PANTHER" id="PTHR22624:SF49">
    <property type="entry name" value="CYSTEINE PROTEASE"/>
    <property type="match status" value="1"/>
</dbReference>
<feature type="domain" description="Peptidase C54 catalytic" evidence="13">
    <location>
        <begin position="101"/>
        <end position="392"/>
    </location>
</feature>
<keyword evidence="7" id="KW-0788">Thiol protease</keyword>
<evidence type="ECO:0000256" key="10">
    <source>
        <dbReference type="ARBA" id="ARBA00029362"/>
    </source>
</evidence>
<dbReference type="AlphaFoldDB" id="A0AAD6CV93"/>
<keyword evidence="8" id="KW-0653">Protein transport</keyword>
<dbReference type="GO" id="GO:0015031">
    <property type="term" value="P:protein transport"/>
    <property type="evidence" value="ECO:0007669"/>
    <property type="project" value="UniProtKB-KW"/>
</dbReference>
<keyword evidence="9" id="KW-0072">Autophagy</keyword>
<dbReference type="GO" id="GO:0019786">
    <property type="term" value="F:protein-phosphatidylethanolamide deconjugating activity"/>
    <property type="evidence" value="ECO:0007669"/>
    <property type="project" value="InterPro"/>
</dbReference>
<dbReference type="EC" id="3.4.22.-" evidence="11"/>